<dbReference type="RefSeq" id="WP_185089663.1">
    <property type="nucleotide sequence ID" value="NZ_JACHJB010000004.1"/>
</dbReference>
<evidence type="ECO:0000256" key="1">
    <source>
        <dbReference type="SAM" id="MobiDB-lite"/>
    </source>
</evidence>
<gene>
    <name evidence="2" type="ORF">FHU36_008585</name>
</gene>
<keyword evidence="3" id="KW-1185">Reference proteome</keyword>
<feature type="region of interest" description="Disordered" evidence="1">
    <location>
        <begin position="1"/>
        <end position="38"/>
    </location>
</feature>
<evidence type="ECO:0000313" key="3">
    <source>
        <dbReference type="Proteomes" id="UP000583800"/>
    </source>
</evidence>
<proteinExistence type="predicted"/>
<dbReference type="AlphaFoldDB" id="A0A7X0CBB0"/>
<name>A0A7X0CBB0_9ACTN</name>
<accession>A0A7X0CBB0</accession>
<reference evidence="2 3" key="1">
    <citation type="submission" date="2020-08" db="EMBL/GenBank/DDBJ databases">
        <title>Sequencing the genomes of 1000 actinobacteria strains.</title>
        <authorList>
            <person name="Klenk H.-P."/>
        </authorList>
    </citation>
    <scope>NUCLEOTIDE SEQUENCE [LARGE SCALE GENOMIC DNA]</scope>
    <source>
        <strain evidence="2 3">DSM 45913</strain>
    </source>
</reference>
<comment type="caution">
    <text evidence="2">The sequence shown here is derived from an EMBL/GenBank/DDBJ whole genome shotgun (WGS) entry which is preliminary data.</text>
</comment>
<dbReference type="EMBL" id="JACHJB010000004">
    <property type="protein sequence ID" value="MBB6352002.1"/>
    <property type="molecule type" value="Genomic_DNA"/>
</dbReference>
<feature type="compositionally biased region" description="Basic and acidic residues" evidence="1">
    <location>
        <begin position="1"/>
        <end position="24"/>
    </location>
</feature>
<protein>
    <submittedName>
        <fullName evidence="2">Uncharacterized protein</fullName>
    </submittedName>
</protein>
<sequence>MTALGRERLADRRQRPADRRDRRGGLSSVTPVTCATPDRDTCMDGTHFSPFGNVFASETAVSTSRSSMLNQVNAHDFWEADTAVAAEADEEARMPAR</sequence>
<organism evidence="2 3">
    <name type="scientific">Nonomuraea muscovyensis</name>
    <dbReference type="NCBI Taxonomy" id="1124761"/>
    <lineage>
        <taxon>Bacteria</taxon>
        <taxon>Bacillati</taxon>
        <taxon>Actinomycetota</taxon>
        <taxon>Actinomycetes</taxon>
        <taxon>Streptosporangiales</taxon>
        <taxon>Streptosporangiaceae</taxon>
        <taxon>Nonomuraea</taxon>
    </lineage>
</organism>
<evidence type="ECO:0000313" key="2">
    <source>
        <dbReference type="EMBL" id="MBB6352002.1"/>
    </source>
</evidence>
<dbReference type="Proteomes" id="UP000583800">
    <property type="component" value="Unassembled WGS sequence"/>
</dbReference>